<dbReference type="EMBL" id="FN653079">
    <property type="protein sequence ID" value="CBY19794.1"/>
    <property type="molecule type" value="Genomic_DNA"/>
</dbReference>
<accession>E4XMQ2</accession>
<sequence length="307" mass="34888">MHDLCGKINWEQTRVLENGASVPTGCDVRQFTWKCLLFLVLVSMLGQIYLGARRDLESLKILNNKSDNPTEETENIIMGNFFSTGPEEVNGQEVRRKSGLANRLAGTKNKSKDINELSDEKKLEELRNTFEYFDKDGSDEISIDEVRCALNAFGFFPSEAFLQECLDKFDLDNNSLIDFDEFKFMYATLMNDTPKTAAAELREVFNTVEVIDKRKCNTIEYHGMGNDEDGFIPDKENPLYFSNYHPTGSVAKEDVLRMLTMKQTNSEGTEDTAISMEEAAAFLSLFEAEENGRFKTSHIVGYLTENQ</sequence>
<protein>
    <recommendedName>
        <fullName evidence="4">EF-hand domain-containing protein</fullName>
    </recommendedName>
</protein>
<keyword evidence="1" id="KW-0677">Repeat</keyword>
<dbReference type="PANTHER" id="PTHR23048">
    <property type="entry name" value="MYOSIN LIGHT CHAIN 1, 3"/>
    <property type="match status" value="1"/>
</dbReference>
<dbReference type="InParanoid" id="E4XMQ2"/>
<dbReference type="OrthoDB" id="6114058at2759"/>
<dbReference type="InterPro" id="IPR018247">
    <property type="entry name" value="EF_Hand_1_Ca_BS"/>
</dbReference>
<dbReference type="CDD" id="cd00051">
    <property type="entry name" value="EFh"/>
    <property type="match status" value="1"/>
</dbReference>
<dbReference type="InterPro" id="IPR002048">
    <property type="entry name" value="EF_hand_dom"/>
</dbReference>
<dbReference type="Pfam" id="PF13499">
    <property type="entry name" value="EF-hand_7"/>
    <property type="match status" value="1"/>
</dbReference>
<evidence type="ECO:0000259" key="4">
    <source>
        <dbReference type="PROSITE" id="PS50222"/>
    </source>
</evidence>
<dbReference type="FunFam" id="1.10.238.10:FF:000178">
    <property type="entry name" value="Calmodulin-2 A"/>
    <property type="match status" value="1"/>
</dbReference>
<dbReference type="GO" id="GO:0005509">
    <property type="term" value="F:calcium ion binding"/>
    <property type="evidence" value="ECO:0007669"/>
    <property type="project" value="InterPro"/>
</dbReference>
<reference evidence="5" key="1">
    <citation type="journal article" date="2010" name="Science">
        <title>Plasticity of animal genome architecture unmasked by rapid evolution of a pelagic tunicate.</title>
        <authorList>
            <person name="Denoeud F."/>
            <person name="Henriet S."/>
            <person name="Mungpakdee S."/>
            <person name="Aury J.M."/>
            <person name="Da Silva C."/>
            <person name="Brinkmann H."/>
            <person name="Mikhaleva J."/>
            <person name="Olsen L.C."/>
            <person name="Jubin C."/>
            <person name="Canestro C."/>
            <person name="Bouquet J.M."/>
            <person name="Danks G."/>
            <person name="Poulain J."/>
            <person name="Campsteijn C."/>
            <person name="Adamski M."/>
            <person name="Cross I."/>
            <person name="Yadetie F."/>
            <person name="Muffato M."/>
            <person name="Louis A."/>
            <person name="Butcher S."/>
            <person name="Tsagkogeorga G."/>
            <person name="Konrad A."/>
            <person name="Singh S."/>
            <person name="Jensen M.F."/>
            <person name="Cong E.H."/>
            <person name="Eikeseth-Otteraa H."/>
            <person name="Noel B."/>
            <person name="Anthouard V."/>
            <person name="Porcel B.M."/>
            <person name="Kachouri-Lafond R."/>
            <person name="Nishino A."/>
            <person name="Ugolini M."/>
            <person name="Chourrout P."/>
            <person name="Nishida H."/>
            <person name="Aasland R."/>
            <person name="Huzurbazar S."/>
            <person name="Westhof E."/>
            <person name="Delsuc F."/>
            <person name="Lehrach H."/>
            <person name="Reinhardt R."/>
            <person name="Weissenbach J."/>
            <person name="Roy S.W."/>
            <person name="Artiguenave F."/>
            <person name="Postlethwait J.H."/>
            <person name="Manak J.R."/>
            <person name="Thompson E.M."/>
            <person name="Jaillon O."/>
            <person name="Du Pasquier L."/>
            <person name="Boudinot P."/>
            <person name="Liberles D.A."/>
            <person name="Volff J.N."/>
            <person name="Philippe H."/>
            <person name="Lenhard B."/>
            <person name="Roest Crollius H."/>
            <person name="Wincker P."/>
            <person name="Chourrout D."/>
        </authorList>
    </citation>
    <scope>NUCLEOTIDE SEQUENCE [LARGE SCALE GENOMIC DNA]</scope>
</reference>
<evidence type="ECO:0000256" key="3">
    <source>
        <dbReference type="SAM" id="Phobius"/>
    </source>
</evidence>
<dbReference type="InterPro" id="IPR050230">
    <property type="entry name" value="CALM/Myosin/TropC-like"/>
</dbReference>
<gene>
    <name evidence="5" type="ORF">GSOID_T00015446001</name>
</gene>
<dbReference type="GO" id="GO:0016460">
    <property type="term" value="C:myosin II complex"/>
    <property type="evidence" value="ECO:0007669"/>
    <property type="project" value="TreeGrafter"/>
</dbReference>
<proteinExistence type="predicted"/>
<feature type="domain" description="EF-hand" evidence="4">
    <location>
        <begin position="121"/>
        <end position="156"/>
    </location>
</feature>
<feature type="domain" description="EF-hand" evidence="4">
    <location>
        <begin position="157"/>
        <end position="192"/>
    </location>
</feature>
<name>E4XMQ2_OIKDI</name>
<evidence type="ECO:0000313" key="5">
    <source>
        <dbReference type="EMBL" id="CBY19794.1"/>
    </source>
</evidence>
<dbReference type="SMART" id="SM00054">
    <property type="entry name" value="EFh"/>
    <property type="match status" value="2"/>
</dbReference>
<dbReference type="InterPro" id="IPR011992">
    <property type="entry name" value="EF-hand-dom_pair"/>
</dbReference>
<dbReference type="PROSITE" id="PS00018">
    <property type="entry name" value="EF_HAND_1"/>
    <property type="match status" value="1"/>
</dbReference>
<keyword evidence="3" id="KW-1133">Transmembrane helix</keyword>
<dbReference type="Proteomes" id="UP000001307">
    <property type="component" value="Unassembled WGS sequence"/>
</dbReference>
<evidence type="ECO:0000313" key="6">
    <source>
        <dbReference type="Proteomes" id="UP000001307"/>
    </source>
</evidence>
<keyword evidence="2" id="KW-0106">Calcium</keyword>
<dbReference type="PROSITE" id="PS50222">
    <property type="entry name" value="EF_HAND_2"/>
    <property type="match status" value="2"/>
</dbReference>
<evidence type="ECO:0000256" key="2">
    <source>
        <dbReference type="ARBA" id="ARBA00022837"/>
    </source>
</evidence>
<organism evidence="5">
    <name type="scientific">Oikopleura dioica</name>
    <name type="common">Tunicate</name>
    <dbReference type="NCBI Taxonomy" id="34765"/>
    <lineage>
        <taxon>Eukaryota</taxon>
        <taxon>Metazoa</taxon>
        <taxon>Chordata</taxon>
        <taxon>Tunicata</taxon>
        <taxon>Appendicularia</taxon>
        <taxon>Copelata</taxon>
        <taxon>Oikopleuridae</taxon>
        <taxon>Oikopleura</taxon>
    </lineage>
</organism>
<dbReference type="Gene3D" id="1.10.238.10">
    <property type="entry name" value="EF-hand"/>
    <property type="match status" value="1"/>
</dbReference>
<keyword evidence="3" id="KW-0812">Transmembrane</keyword>
<feature type="transmembrane region" description="Helical" evidence="3">
    <location>
        <begin position="31"/>
        <end position="52"/>
    </location>
</feature>
<dbReference type="AlphaFoldDB" id="E4XMQ2"/>
<evidence type="ECO:0000256" key="1">
    <source>
        <dbReference type="ARBA" id="ARBA00022737"/>
    </source>
</evidence>
<dbReference type="SUPFAM" id="SSF47473">
    <property type="entry name" value="EF-hand"/>
    <property type="match status" value="1"/>
</dbReference>
<keyword evidence="6" id="KW-1185">Reference proteome</keyword>
<dbReference type="PANTHER" id="PTHR23048:SF0">
    <property type="entry name" value="CALMODULIN LIKE 3"/>
    <property type="match status" value="1"/>
</dbReference>
<keyword evidence="3" id="KW-0472">Membrane</keyword>